<protein>
    <submittedName>
        <fullName evidence="1">Uncharacterized protein</fullName>
    </submittedName>
</protein>
<sequence length="62" mass="7674">MGRNRKVKKRQFLQLQNLVRLPRRARMTMILMRTRLMILTRTRQMILMRVRVCLLKKAMMMI</sequence>
<dbReference type="AlphaFoldDB" id="A0A1D6LF69"/>
<organism evidence="1">
    <name type="scientific">Zea mays</name>
    <name type="common">Maize</name>
    <dbReference type="NCBI Taxonomy" id="4577"/>
    <lineage>
        <taxon>Eukaryota</taxon>
        <taxon>Viridiplantae</taxon>
        <taxon>Streptophyta</taxon>
        <taxon>Embryophyta</taxon>
        <taxon>Tracheophyta</taxon>
        <taxon>Spermatophyta</taxon>
        <taxon>Magnoliopsida</taxon>
        <taxon>Liliopsida</taxon>
        <taxon>Poales</taxon>
        <taxon>Poaceae</taxon>
        <taxon>PACMAD clade</taxon>
        <taxon>Panicoideae</taxon>
        <taxon>Andropogonodae</taxon>
        <taxon>Andropogoneae</taxon>
        <taxon>Tripsacinae</taxon>
        <taxon>Zea</taxon>
    </lineage>
</organism>
<reference evidence="1" key="1">
    <citation type="submission" date="2015-12" db="EMBL/GenBank/DDBJ databases">
        <title>Update maize B73 reference genome by single molecule sequencing technologies.</title>
        <authorList>
            <consortium name="Maize Genome Sequencing Project"/>
            <person name="Ware D."/>
        </authorList>
    </citation>
    <scope>NUCLEOTIDE SEQUENCE</scope>
    <source>
        <tissue evidence="1">Seedling</tissue>
    </source>
</reference>
<name>A0A1D6LF69_MAIZE</name>
<accession>A0A1D6LF69</accession>
<gene>
    <name evidence="1" type="ORF">ZEAMMB73_Zm00001d035265</name>
</gene>
<evidence type="ECO:0000313" key="1">
    <source>
        <dbReference type="EMBL" id="AQK78588.1"/>
    </source>
</evidence>
<proteinExistence type="predicted"/>
<dbReference type="EMBL" id="CM000782">
    <property type="protein sequence ID" value="AQK78588.1"/>
    <property type="molecule type" value="Genomic_DNA"/>
</dbReference>